<proteinExistence type="predicted"/>
<dbReference type="Gene3D" id="3.50.50.60">
    <property type="entry name" value="FAD/NAD(P)-binding domain"/>
    <property type="match status" value="4"/>
</dbReference>
<dbReference type="PANTHER" id="PTHR43513:SF3">
    <property type="entry name" value="DIHYDROOROTATE DEHYDROGENASE B (NAD(+)), ELECTRON TRANSFER SUBUNIT-RELATED"/>
    <property type="match status" value="1"/>
</dbReference>
<dbReference type="Proteomes" id="UP001330434">
    <property type="component" value="Chromosome"/>
</dbReference>
<accession>A0ABZ2C626</accession>
<dbReference type="SUPFAM" id="SSF52343">
    <property type="entry name" value="Ferredoxin reductase-like, C-terminal NADP-linked domain"/>
    <property type="match status" value="1"/>
</dbReference>
<evidence type="ECO:0000313" key="2">
    <source>
        <dbReference type="EMBL" id="WVX66887.1"/>
    </source>
</evidence>
<protein>
    <submittedName>
        <fullName evidence="2">Glutamate synthase (NADPH) small subunit</fullName>
    </submittedName>
</protein>
<dbReference type="Pfam" id="PF07992">
    <property type="entry name" value="Pyr_redox_2"/>
    <property type="match status" value="1"/>
</dbReference>
<dbReference type="Gene3D" id="1.10.1060.10">
    <property type="entry name" value="Alpha-helical ferredoxin"/>
    <property type="match status" value="1"/>
</dbReference>
<sequence length="1102" mass="121963">MVKLTLPYELSFKDLYDREGLIKLDASFLDFLEDHLRVRLLQARFENANDESALILELAPHLEDFLGTFFGIAGEIHALQESTHAISPIFSAKRQFVQRIAAKTFSKGEVESFDGATLYRQLETLIHPDFKDLDFAKAVLGWLYEEDHLEALALAKKYAAFQIHEKTSSELFRLPQKKNYGNLVDTSLINHTEFILESKSGMTKEEKAYYRDGFNCTTPPASQIHALDQAHYCIWCHHQGKDSCSKGLKVKGSEGFQKNPLEVSLEGCPLEEKISEMNELRTQGYTVAALATLMIDNPMVAGTGHRICNDCITSCIYQKQDPVDVPSIESETLQSTLRLPWGFEIYSLLSRWNPLNFKRPFPEENSGCKILVAGMGPAGYTLAHHLLQEGHTVFGIDGLKIEPLPEDLQKLEPIYKIHDYLTPLSKRIVSGFGGVAEYGITARWDKNNLTLIRLLLERRSQFSLKGGVRLGGTITLDQAFDDYGFDHVALCLGSGKPKLLEIPGGLPRGVRMASDFLMALQLTGADKINSLANLELRLPILVVGGGLTAMDTATEALAYYPLQVERFLQRYEILGPQNNWSEDEKNSANIFIAHAKTIREERAKAQAENRSPEILNLLQSWGGCTLIYRKSLQEAPAYRLNHEEITSALAQGISILENTTPHAFLKDRFGHLSHLQVEKEGKVFDLPAGSALLALGTQPNTQIAEEVSLALQDGNFKAENDIFISRTPGRSISYLGDLNPHFSGSVVKAMASAKKAYPLITEMLKVNKNLQSHGAPKQVQDDNMAAALSASVVAVNRLTPTIVEVVVHAPLASRNFKPGQFFRLQNFESLARVKNGTRLAMEGLALTGASANPEKGTVNLIVLEMGGSSNLCALLKPGEPVILMGPTGTPTEILPHKNVLLIGGGLGNAVLFSIGEELKKAGSKVLYVAGYKNAQDRFKTEEIETASDQVIWCCDEKMDWKPKRSHDRVFQGNVIEAILYFSENGNLQIPLPQIDHIIAIGSDRMMAAVAHARESTLKNKLSPHHTAIGSINSPMQCMMKAICAQCLQAHQNPQTGEVSYVFSCVNQDQLLETLDFTMLQDRLGQNSLSEKLTKAWIEALKI</sequence>
<dbReference type="InterPro" id="IPR017927">
    <property type="entry name" value="FAD-bd_FR_type"/>
</dbReference>
<dbReference type="PRINTS" id="PR00368">
    <property type="entry name" value="FADPNR"/>
</dbReference>
<dbReference type="InterPro" id="IPR023753">
    <property type="entry name" value="FAD/NAD-binding_dom"/>
</dbReference>
<keyword evidence="3" id="KW-1185">Reference proteome</keyword>
<organism evidence="2 3">
    <name type="scientific">Candidatus Bealeia paramacronuclearis</name>
    <dbReference type="NCBI Taxonomy" id="1921001"/>
    <lineage>
        <taxon>Bacteria</taxon>
        <taxon>Pseudomonadati</taxon>
        <taxon>Pseudomonadota</taxon>
        <taxon>Alphaproteobacteria</taxon>
        <taxon>Holosporales</taxon>
        <taxon>Holosporaceae</taxon>
        <taxon>Candidatus Bealeia</taxon>
    </lineage>
</organism>
<feature type="domain" description="FAD-binding FR-type" evidence="1">
    <location>
        <begin position="785"/>
        <end position="893"/>
    </location>
</feature>
<dbReference type="PROSITE" id="PS51384">
    <property type="entry name" value="FAD_FR"/>
    <property type="match status" value="1"/>
</dbReference>
<dbReference type="SUPFAM" id="SSF51905">
    <property type="entry name" value="FAD/NAD(P)-binding domain"/>
    <property type="match status" value="1"/>
</dbReference>
<dbReference type="EMBL" id="CP133270">
    <property type="protein sequence ID" value="WVX66887.1"/>
    <property type="molecule type" value="Genomic_DNA"/>
</dbReference>
<evidence type="ECO:0000313" key="3">
    <source>
        <dbReference type="Proteomes" id="UP001330434"/>
    </source>
</evidence>
<dbReference type="InterPro" id="IPR039261">
    <property type="entry name" value="FNR_nucleotide-bd"/>
</dbReference>
<dbReference type="InterPro" id="IPR050353">
    <property type="entry name" value="PyrK_electron_transfer"/>
</dbReference>
<dbReference type="InterPro" id="IPR009051">
    <property type="entry name" value="Helical_ferredxn"/>
</dbReference>
<dbReference type="Gene3D" id="2.40.30.10">
    <property type="entry name" value="Translation factors"/>
    <property type="match status" value="1"/>
</dbReference>
<dbReference type="InterPro" id="IPR036188">
    <property type="entry name" value="FAD/NAD-bd_sf"/>
</dbReference>
<dbReference type="SUPFAM" id="SSF63380">
    <property type="entry name" value="Riboflavin synthase domain-like"/>
    <property type="match status" value="1"/>
</dbReference>
<gene>
    <name evidence="2" type="ORF">Bealeia1_01076</name>
</gene>
<dbReference type="CDD" id="cd06192">
    <property type="entry name" value="DHOD_e_trans_like"/>
    <property type="match status" value="1"/>
</dbReference>
<name>A0ABZ2C626_9PROT</name>
<dbReference type="PANTHER" id="PTHR43513">
    <property type="entry name" value="DIHYDROOROTATE DEHYDROGENASE B (NAD(+)), ELECTRON TRANSFER SUBUNIT"/>
    <property type="match status" value="1"/>
</dbReference>
<reference evidence="2 3" key="1">
    <citation type="journal article" date="2024" name="Environ. Microbiol.">
        <title>Novel evolutionary insights on the interactions of the Holosporales (Alphaproteobacteria) with eukaryotic hosts from comparative genomics.</title>
        <authorList>
            <person name="Giovannini M."/>
            <person name="Petroni G."/>
            <person name="Castelli M."/>
        </authorList>
    </citation>
    <scope>NUCLEOTIDE SEQUENCE [LARGE SCALE GENOMIC DNA]</scope>
    <source>
        <strain evidence="2 3">US_Bl 15I1</strain>
    </source>
</reference>
<dbReference type="RefSeq" id="WP_331255705.1">
    <property type="nucleotide sequence ID" value="NZ_CP133270.1"/>
</dbReference>
<dbReference type="InterPro" id="IPR017938">
    <property type="entry name" value="Riboflavin_synthase-like_b-brl"/>
</dbReference>
<dbReference type="Gene3D" id="3.40.50.80">
    <property type="entry name" value="Nucleotide-binding domain of ferredoxin-NADP reductase (FNR) module"/>
    <property type="match status" value="1"/>
</dbReference>
<evidence type="ECO:0000259" key="1">
    <source>
        <dbReference type="PROSITE" id="PS51384"/>
    </source>
</evidence>